<evidence type="ECO:0000313" key="2">
    <source>
        <dbReference type="EMBL" id="MFC4203386.1"/>
    </source>
</evidence>
<dbReference type="PANTHER" id="PTHR13847">
    <property type="entry name" value="SARCOSINE DEHYDROGENASE-RELATED"/>
    <property type="match status" value="1"/>
</dbReference>
<dbReference type="PANTHER" id="PTHR13847:SF275">
    <property type="entry name" value="GAMMA-GLUTAMYLPUTRESCINE OXIDOREDUCTASE"/>
    <property type="match status" value="1"/>
</dbReference>
<dbReference type="Proteomes" id="UP001595848">
    <property type="component" value="Unassembled WGS sequence"/>
</dbReference>
<comment type="caution">
    <text evidence="2">The sequence shown here is derived from an EMBL/GenBank/DDBJ whole genome shotgun (WGS) entry which is preliminary data.</text>
</comment>
<evidence type="ECO:0000313" key="3">
    <source>
        <dbReference type="Proteomes" id="UP001595848"/>
    </source>
</evidence>
<protein>
    <submittedName>
        <fullName evidence="2">NAD(P)/FAD-dependent oxidoreductase</fullName>
        <ecNumber evidence="2">1.-.-.-</ecNumber>
    </submittedName>
</protein>
<reference evidence="3" key="1">
    <citation type="journal article" date="2019" name="Int. J. Syst. Evol. Microbiol.">
        <title>The Global Catalogue of Microorganisms (GCM) 10K type strain sequencing project: providing services to taxonomists for standard genome sequencing and annotation.</title>
        <authorList>
            <consortium name="The Broad Institute Genomics Platform"/>
            <consortium name="The Broad Institute Genome Sequencing Center for Infectious Disease"/>
            <person name="Wu L."/>
            <person name="Ma J."/>
        </authorList>
    </citation>
    <scope>NUCLEOTIDE SEQUENCE [LARGE SCALE GENOMIC DNA]</scope>
    <source>
        <strain evidence="3">LMG 24813</strain>
    </source>
</reference>
<feature type="domain" description="FAD dependent oxidoreductase" evidence="1">
    <location>
        <begin position="32"/>
        <end position="386"/>
    </location>
</feature>
<dbReference type="EC" id="1.-.-.-" evidence="2"/>
<name>A0ABV8P5L5_9BURK</name>
<gene>
    <name evidence="2" type="ORF">ACFOY1_20730</name>
</gene>
<evidence type="ECO:0000259" key="1">
    <source>
        <dbReference type="Pfam" id="PF01266"/>
    </source>
</evidence>
<organism evidence="2 3">
    <name type="scientific">Candidimonas humi</name>
    <dbReference type="NCBI Taxonomy" id="683355"/>
    <lineage>
        <taxon>Bacteria</taxon>
        <taxon>Pseudomonadati</taxon>
        <taxon>Pseudomonadota</taxon>
        <taxon>Betaproteobacteria</taxon>
        <taxon>Burkholderiales</taxon>
        <taxon>Alcaligenaceae</taxon>
        <taxon>Candidimonas</taxon>
    </lineage>
</organism>
<dbReference type="RefSeq" id="WP_217966507.1">
    <property type="nucleotide sequence ID" value="NZ_JAHTBN010000015.1"/>
</dbReference>
<keyword evidence="2" id="KW-0560">Oxidoreductase</keyword>
<keyword evidence="3" id="KW-1185">Reference proteome</keyword>
<proteinExistence type="predicted"/>
<sequence length="430" mass="45707">MDADKRSHGLWEETAPPAPATSVLAADVRAEVAIVGAGYTGLSAALHLAERGMDCVVLEARDAGFGGSGRNVGLVNAGMWVMPDELPRILGPIYGSRLLEVLGDAPGLVYDIIGRYGIACVASHQGTLHCAADARGLAEIRRRAGQWSRLGAPVRLLDAAETARRVGTGAYRGALLDLRAGTIQPLAYARGLADAALRRGARIHTASPVSSWRRAGGDWLLETAGGARVAARRVLLATNAYTGRNGQWRALRAELAAFPYFNLATAPLRPDLSAAILPGGEGAWDTNRVLSSMRMDAAGRLVFGSVGALRGGGIAIHRNWARRRLRALFPQLGAANFEHEWFGTIGMTADCLPRFHELAPNVFAFGGYNGRGIGTGTAMGLWFARLAAGEVARDEMPLPLTPVRAMRGSCLRELVYARGADLVHYAGARF</sequence>
<dbReference type="InterPro" id="IPR006076">
    <property type="entry name" value="FAD-dep_OxRdtase"/>
</dbReference>
<dbReference type="EMBL" id="JBHSBV010000012">
    <property type="protein sequence ID" value="MFC4203386.1"/>
    <property type="molecule type" value="Genomic_DNA"/>
</dbReference>
<accession>A0ABV8P5L5</accession>
<dbReference type="GO" id="GO:0016491">
    <property type="term" value="F:oxidoreductase activity"/>
    <property type="evidence" value="ECO:0007669"/>
    <property type="project" value="UniProtKB-KW"/>
</dbReference>
<dbReference type="Pfam" id="PF01266">
    <property type="entry name" value="DAO"/>
    <property type="match status" value="1"/>
</dbReference>